<reference evidence="1" key="1">
    <citation type="submission" date="2020-10" db="EMBL/GenBank/DDBJ databases">
        <authorList>
            <person name="Castelo-Branco R."/>
            <person name="Eusebio N."/>
            <person name="Adriana R."/>
            <person name="Vieira A."/>
            <person name="Brugerolle De Fraissinette N."/>
            <person name="Rezende De Castro R."/>
            <person name="Schneider M.P."/>
            <person name="Vasconcelos V."/>
            <person name="Leao P.N."/>
        </authorList>
    </citation>
    <scope>NUCLEOTIDE SEQUENCE</scope>
    <source>
        <strain evidence="1">LEGE 11480</strain>
    </source>
</reference>
<keyword evidence="2" id="KW-1185">Reference proteome</keyword>
<sequence length="82" mass="8981">MSTTNCLSPQAAQTFIEALPHNIRAAVLAYAVETDYPVEAVLEMAIAFFLDMDCAGFGDCRTESPGQMLAQIELLQAQQQDR</sequence>
<organism evidence="1 2">
    <name type="scientific">Romeriopsis navalis LEGE 11480</name>
    <dbReference type="NCBI Taxonomy" id="2777977"/>
    <lineage>
        <taxon>Bacteria</taxon>
        <taxon>Bacillati</taxon>
        <taxon>Cyanobacteriota</taxon>
        <taxon>Cyanophyceae</taxon>
        <taxon>Leptolyngbyales</taxon>
        <taxon>Leptolyngbyaceae</taxon>
        <taxon>Romeriopsis</taxon>
        <taxon>Romeriopsis navalis</taxon>
    </lineage>
</organism>
<name>A0A928VML5_9CYAN</name>
<dbReference type="EMBL" id="JADEXQ010000036">
    <property type="protein sequence ID" value="MBE9030473.1"/>
    <property type="molecule type" value="Genomic_DNA"/>
</dbReference>
<dbReference type="AlphaFoldDB" id="A0A928VML5"/>
<accession>A0A928VML5</accession>
<dbReference type="RefSeq" id="WP_264325300.1">
    <property type="nucleotide sequence ID" value="NZ_JADEXQ010000036.1"/>
</dbReference>
<proteinExistence type="predicted"/>
<evidence type="ECO:0000313" key="1">
    <source>
        <dbReference type="EMBL" id="MBE9030473.1"/>
    </source>
</evidence>
<comment type="caution">
    <text evidence="1">The sequence shown here is derived from an EMBL/GenBank/DDBJ whole genome shotgun (WGS) entry which is preliminary data.</text>
</comment>
<protein>
    <submittedName>
        <fullName evidence="1">Uncharacterized protein</fullName>
    </submittedName>
</protein>
<gene>
    <name evidence="1" type="ORF">IQ266_12100</name>
</gene>
<dbReference type="Proteomes" id="UP000625316">
    <property type="component" value="Unassembled WGS sequence"/>
</dbReference>
<evidence type="ECO:0000313" key="2">
    <source>
        <dbReference type="Proteomes" id="UP000625316"/>
    </source>
</evidence>